<gene>
    <name evidence="1" type="ORF">ING2E5B_1487</name>
</gene>
<name>A0A098C020_9BACT</name>
<dbReference type="EMBL" id="LN515532">
    <property type="protein sequence ID" value="CEA16235.1"/>
    <property type="molecule type" value="Genomic_DNA"/>
</dbReference>
<dbReference type="AlphaFoldDB" id="A0A098C020"/>
<sequence length="299" mass="35330">MDKENFQIFSDESGYCGKDRFGSIAVISGPKSITTTLDDELKAILHKYNQKEIKFAGVGGNFEFMNATKECISLGIDYCRHDKIKIYVLVWDKHDSRHDIQGRDDIENLKYMYYKILKETKSDWIGVENWEFFPDELTSVNWGEEIVPFIERTNLDKKRNNNEETLFGVLKNFRFPDVRKCREIKSCEYPILQLADLLAGLTRLSFEKSEKFCCWYDNEINGSSLFNEPISFSKNETAKFQVMHHFKKLCDRYKMGLNLSKDKHFKVFNKQCGLWIWFYEPQGDYDKAPTKESMKNREF</sequence>
<evidence type="ECO:0000313" key="2">
    <source>
        <dbReference type="Proteomes" id="UP000032417"/>
    </source>
</evidence>
<accession>A0A098C020</accession>
<keyword evidence="2" id="KW-1185">Reference proteome</keyword>
<evidence type="ECO:0000313" key="1">
    <source>
        <dbReference type="EMBL" id="CEA16235.1"/>
    </source>
</evidence>
<evidence type="ECO:0008006" key="3">
    <source>
        <dbReference type="Google" id="ProtNLM"/>
    </source>
</evidence>
<proteinExistence type="predicted"/>
<reference evidence="1 2" key="1">
    <citation type="submission" date="2014-08" db="EMBL/GenBank/DDBJ databases">
        <authorList>
            <person name="Wibberg D."/>
        </authorList>
    </citation>
    <scope>NUCLEOTIDE SEQUENCE [LARGE SCALE GENOMIC DNA]</scope>
    <source>
        <strain evidence="2">ING2-E5B</strain>
    </source>
</reference>
<dbReference type="HOGENOM" id="CLU_935944_0_0_10"/>
<protein>
    <recommendedName>
        <fullName evidence="3">DUF3800 domain-containing protein</fullName>
    </recommendedName>
</protein>
<dbReference type="STRING" id="1562970.ING2E5B_1487"/>
<dbReference type="Pfam" id="PF12686">
    <property type="entry name" value="DUF3800"/>
    <property type="match status" value="1"/>
</dbReference>
<organism evidence="1 2">
    <name type="scientific">Fermentimonas caenicola</name>
    <dbReference type="NCBI Taxonomy" id="1562970"/>
    <lineage>
        <taxon>Bacteria</taxon>
        <taxon>Pseudomonadati</taxon>
        <taxon>Bacteroidota</taxon>
        <taxon>Bacteroidia</taxon>
        <taxon>Bacteroidales</taxon>
        <taxon>Dysgonomonadaceae</taxon>
        <taxon>Fermentimonas</taxon>
    </lineage>
</organism>
<dbReference type="Proteomes" id="UP000032417">
    <property type="component" value="Chromosome 1"/>
</dbReference>
<dbReference type="KEGG" id="pbt:ING2E5B_1487"/>
<dbReference type="InterPro" id="IPR024524">
    <property type="entry name" value="DUF3800"/>
</dbReference>